<dbReference type="EMBL" id="JBHUMF010000031">
    <property type="protein sequence ID" value="MFD2682437.1"/>
    <property type="molecule type" value="Genomic_DNA"/>
</dbReference>
<evidence type="ECO:0000259" key="4">
    <source>
        <dbReference type="Pfam" id="PF20866"/>
    </source>
</evidence>
<reference evidence="6" key="1">
    <citation type="journal article" date="2019" name="Int. J. Syst. Evol. Microbiol.">
        <title>The Global Catalogue of Microorganisms (GCM) 10K type strain sequencing project: providing services to taxonomists for standard genome sequencing and annotation.</title>
        <authorList>
            <consortium name="The Broad Institute Genomics Platform"/>
            <consortium name="The Broad Institute Genome Sequencing Center for Infectious Disease"/>
            <person name="Wu L."/>
            <person name="Ma J."/>
        </authorList>
    </citation>
    <scope>NUCLEOTIDE SEQUENCE [LARGE SCALE GENOMIC DNA]</scope>
    <source>
        <strain evidence="6">KCTC 3913</strain>
    </source>
</reference>
<evidence type="ECO:0000313" key="6">
    <source>
        <dbReference type="Proteomes" id="UP001597506"/>
    </source>
</evidence>
<dbReference type="Pfam" id="PF10620">
    <property type="entry name" value="MdcG"/>
    <property type="match status" value="1"/>
</dbReference>
<feature type="domain" description="Phosphoribosyl-dephospho-CoA transferase MdcG N-terminal" evidence="4">
    <location>
        <begin position="5"/>
        <end position="77"/>
    </location>
</feature>
<organism evidence="5 6">
    <name type="scientific">Bacillus seohaeanensis</name>
    <dbReference type="NCBI Taxonomy" id="284580"/>
    <lineage>
        <taxon>Bacteria</taxon>
        <taxon>Bacillati</taxon>
        <taxon>Bacillota</taxon>
        <taxon>Bacilli</taxon>
        <taxon>Bacillales</taxon>
        <taxon>Bacillaceae</taxon>
        <taxon>Bacillus</taxon>
    </lineage>
</organism>
<feature type="domain" description="Phosphoribosyl-dephospho-CoA transferase MdcG C-terminal" evidence="3">
    <location>
        <begin position="89"/>
        <end position="201"/>
    </location>
</feature>
<evidence type="ECO:0000256" key="2">
    <source>
        <dbReference type="ARBA" id="ARBA00022695"/>
    </source>
</evidence>
<comment type="caution">
    <text evidence="5">The sequence shown here is derived from an EMBL/GenBank/DDBJ whole genome shotgun (WGS) entry which is preliminary data.</text>
</comment>
<sequence length="209" mass="23612">MELKPHDLLEINSVSDLISYTPLPEWGEGSIEKSPFVVVRRARASEGLVAVGVRGSKRNERFAAFLPVDRIVRRITPEQLVRESKWDEHSKEIFRCLEQTSNIMNVHSLIWGPTGSVGFELTSGTETVTAESDIDLIIRTPHRLEKKLAQHLLDEFQKVGVRIDVQMETPAGAVNLLEYARVKEDPVLVKTQGGPLLMEDPWILYKSDN</sequence>
<dbReference type="InterPro" id="IPR049180">
    <property type="entry name" value="MdcG_C"/>
</dbReference>
<dbReference type="InterPro" id="IPR017557">
    <property type="entry name" value="Holo-ACP_synthase"/>
</dbReference>
<evidence type="ECO:0000256" key="1">
    <source>
        <dbReference type="ARBA" id="ARBA00022679"/>
    </source>
</evidence>
<keyword evidence="1" id="KW-0808">Transferase</keyword>
<evidence type="ECO:0000313" key="5">
    <source>
        <dbReference type="EMBL" id="MFD2682437.1"/>
    </source>
</evidence>
<protein>
    <submittedName>
        <fullName evidence="5">Malonate decarboxylase holo-ACP synthase</fullName>
    </submittedName>
</protein>
<proteinExistence type="predicted"/>
<dbReference type="Proteomes" id="UP001597506">
    <property type="component" value="Unassembled WGS sequence"/>
</dbReference>
<accession>A0ABW5RUS4</accession>
<dbReference type="Pfam" id="PF20866">
    <property type="entry name" value="MdcG_N"/>
    <property type="match status" value="1"/>
</dbReference>
<keyword evidence="2" id="KW-0548">Nucleotidyltransferase</keyword>
<name>A0ABW5RUS4_9BACI</name>
<dbReference type="NCBIfam" id="TIGR03135">
    <property type="entry name" value="malonate_mdcG"/>
    <property type="match status" value="1"/>
</dbReference>
<dbReference type="RefSeq" id="WP_377937099.1">
    <property type="nucleotide sequence ID" value="NZ_JBHUMF010000031.1"/>
</dbReference>
<evidence type="ECO:0000259" key="3">
    <source>
        <dbReference type="Pfam" id="PF10620"/>
    </source>
</evidence>
<gene>
    <name evidence="5" type="ORF">ACFSUL_16990</name>
</gene>
<dbReference type="InterPro" id="IPR048903">
    <property type="entry name" value="MdcG_N"/>
</dbReference>
<keyword evidence="6" id="KW-1185">Reference proteome</keyword>
<dbReference type="NCBIfam" id="NF002332">
    <property type="entry name" value="PRK01293.1"/>
    <property type="match status" value="1"/>
</dbReference>